<sequence length="192" mass="21667">EWKDAIRMPEGGETLEKLDEREQVMQAATAATKGEEKKVQEEQKQFEEAQQAMAKNRKGVEIKKKMLQTGAAMIGTLKEQAKEESNPKIPFFSQVAIHFANETDALCLSENHLVVRQDEMTEKWNCILENTYHLVRKTCEEYGGHHVEYCKMHGVKKAVLRKPDGGDGGDGTPCHIIPFCPERRQLGKGNGL</sequence>
<protein>
    <submittedName>
        <fullName evidence="2">Uncharacterized protein</fullName>
    </submittedName>
</protein>
<gene>
    <name evidence="2" type="ORF">CBR_g75623</name>
</gene>
<dbReference type="AlphaFoldDB" id="A0A388JJL1"/>
<reference evidence="2 3" key="1">
    <citation type="journal article" date="2018" name="Cell">
        <title>The Chara Genome: Secondary Complexity and Implications for Plant Terrestrialization.</title>
        <authorList>
            <person name="Nishiyama T."/>
            <person name="Sakayama H."/>
            <person name="Vries J.D."/>
            <person name="Buschmann H."/>
            <person name="Saint-Marcoux D."/>
            <person name="Ullrich K.K."/>
            <person name="Haas F.B."/>
            <person name="Vanderstraeten L."/>
            <person name="Becker D."/>
            <person name="Lang D."/>
            <person name="Vosolsobe S."/>
            <person name="Rombauts S."/>
            <person name="Wilhelmsson P.K.I."/>
            <person name="Janitza P."/>
            <person name="Kern R."/>
            <person name="Heyl A."/>
            <person name="Rumpler F."/>
            <person name="Villalobos L.I.A.C."/>
            <person name="Clay J.M."/>
            <person name="Skokan R."/>
            <person name="Toyoda A."/>
            <person name="Suzuki Y."/>
            <person name="Kagoshima H."/>
            <person name="Schijlen E."/>
            <person name="Tajeshwar N."/>
            <person name="Catarino B."/>
            <person name="Hetherington A.J."/>
            <person name="Saltykova A."/>
            <person name="Bonnot C."/>
            <person name="Breuninger H."/>
            <person name="Symeonidi A."/>
            <person name="Radhakrishnan G.V."/>
            <person name="Van Nieuwerburgh F."/>
            <person name="Deforce D."/>
            <person name="Chang C."/>
            <person name="Karol K.G."/>
            <person name="Hedrich R."/>
            <person name="Ulvskov P."/>
            <person name="Glockner G."/>
            <person name="Delwiche C.F."/>
            <person name="Petrasek J."/>
            <person name="Van de Peer Y."/>
            <person name="Friml J."/>
            <person name="Beilby M."/>
            <person name="Dolan L."/>
            <person name="Kohara Y."/>
            <person name="Sugano S."/>
            <person name="Fujiyama A."/>
            <person name="Delaux P.-M."/>
            <person name="Quint M."/>
            <person name="TheiBen G."/>
            <person name="Hagemann M."/>
            <person name="Harholt J."/>
            <person name="Dunand C."/>
            <person name="Zachgo S."/>
            <person name="Langdale J."/>
            <person name="Maumus F."/>
            <person name="Straeten D.V.D."/>
            <person name="Gould S.B."/>
            <person name="Rensing S.A."/>
        </authorList>
    </citation>
    <scope>NUCLEOTIDE SEQUENCE [LARGE SCALE GENOMIC DNA]</scope>
    <source>
        <strain evidence="2 3">S276</strain>
    </source>
</reference>
<proteinExistence type="predicted"/>
<accession>A0A388JJL1</accession>
<dbReference type="EMBL" id="BFEA01002654">
    <property type="protein sequence ID" value="GBG42208.1"/>
    <property type="molecule type" value="Genomic_DNA"/>
</dbReference>
<organism evidence="2 3">
    <name type="scientific">Chara braunii</name>
    <name type="common">Braun's stonewort</name>
    <dbReference type="NCBI Taxonomy" id="69332"/>
    <lineage>
        <taxon>Eukaryota</taxon>
        <taxon>Viridiplantae</taxon>
        <taxon>Streptophyta</taxon>
        <taxon>Charophyceae</taxon>
        <taxon>Charales</taxon>
        <taxon>Characeae</taxon>
        <taxon>Chara</taxon>
    </lineage>
</organism>
<evidence type="ECO:0000313" key="2">
    <source>
        <dbReference type="EMBL" id="GBG42208.1"/>
    </source>
</evidence>
<evidence type="ECO:0000313" key="3">
    <source>
        <dbReference type="Proteomes" id="UP000265515"/>
    </source>
</evidence>
<keyword evidence="3" id="KW-1185">Reference proteome</keyword>
<feature type="non-terminal residue" evidence="2">
    <location>
        <position position="1"/>
    </location>
</feature>
<evidence type="ECO:0000256" key="1">
    <source>
        <dbReference type="SAM" id="Coils"/>
    </source>
</evidence>
<comment type="caution">
    <text evidence="2">The sequence shown here is derived from an EMBL/GenBank/DDBJ whole genome shotgun (WGS) entry which is preliminary data.</text>
</comment>
<keyword evidence="1" id="KW-0175">Coiled coil</keyword>
<feature type="coiled-coil region" evidence="1">
    <location>
        <begin position="25"/>
        <end position="52"/>
    </location>
</feature>
<dbReference type="Proteomes" id="UP000265515">
    <property type="component" value="Unassembled WGS sequence"/>
</dbReference>
<name>A0A388JJL1_CHABU</name>
<dbReference type="Gramene" id="GBG42208">
    <property type="protein sequence ID" value="GBG42208"/>
    <property type="gene ID" value="CBR_g75623"/>
</dbReference>